<sequence length="70" mass="7684">MAIARGDGRYLKVLQSLSRAEILVIDDFGLIPLTGSEPSDLLEVLEDRSERKSTIVTSQLPVDSWHGSNS</sequence>
<organism evidence="2 3">
    <name type="scientific">Ferrimicrobium acidiphilum</name>
    <dbReference type="NCBI Taxonomy" id="121039"/>
    <lineage>
        <taxon>Bacteria</taxon>
        <taxon>Bacillati</taxon>
        <taxon>Actinomycetota</taxon>
        <taxon>Acidimicrobiia</taxon>
        <taxon>Acidimicrobiales</taxon>
        <taxon>Acidimicrobiaceae</taxon>
        <taxon>Ferrimicrobium</taxon>
    </lineage>
</organism>
<protein>
    <submittedName>
        <fullName evidence="2">ATP-binding protein</fullName>
    </submittedName>
</protein>
<evidence type="ECO:0000313" key="3">
    <source>
        <dbReference type="Proteomes" id="UP001560267"/>
    </source>
</evidence>
<evidence type="ECO:0000313" key="2">
    <source>
        <dbReference type="EMBL" id="MEX6430814.1"/>
    </source>
</evidence>
<keyword evidence="2" id="KW-0067">ATP-binding</keyword>
<comment type="caution">
    <text evidence="2">The sequence shown here is derived from an EMBL/GenBank/DDBJ whole genome shotgun (WGS) entry which is preliminary data.</text>
</comment>
<name>A0ABV3Y8P8_9ACTN</name>
<reference evidence="2 3" key="1">
    <citation type="submission" date="2024-07" db="EMBL/GenBank/DDBJ databases">
        <title>Draft Genome Sequence of Ferrimicrobium acidiphilum Strain YE2023, Isolated from a Pulp of Bioleach Reactor.</title>
        <authorList>
            <person name="Elkina Y.A."/>
            <person name="Bulaeva A.G."/>
            <person name="Beletsky A.V."/>
            <person name="Mardanov A.V."/>
        </authorList>
    </citation>
    <scope>NUCLEOTIDE SEQUENCE [LARGE SCALE GENOMIC DNA]</scope>
    <source>
        <strain evidence="2 3">YE2023</strain>
    </source>
</reference>
<dbReference type="InterPro" id="IPR027417">
    <property type="entry name" value="P-loop_NTPase"/>
</dbReference>
<dbReference type="GO" id="GO:0005524">
    <property type="term" value="F:ATP binding"/>
    <property type="evidence" value="ECO:0007669"/>
    <property type="project" value="UniProtKB-KW"/>
</dbReference>
<dbReference type="EMBL" id="JBFSHR010000087">
    <property type="protein sequence ID" value="MEX6430814.1"/>
    <property type="molecule type" value="Genomic_DNA"/>
</dbReference>
<dbReference type="Pfam" id="PF01695">
    <property type="entry name" value="IstB_IS21"/>
    <property type="match status" value="1"/>
</dbReference>
<keyword evidence="2" id="KW-0547">Nucleotide-binding</keyword>
<evidence type="ECO:0000259" key="1">
    <source>
        <dbReference type="Pfam" id="PF01695"/>
    </source>
</evidence>
<gene>
    <name evidence="2" type="ORF">AB6A68_13360</name>
</gene>
<dbReference type="Gene3D" id="3.40.50.300">
    <property type="entry name" value="P-loop containing nucleotide triphosphate hydrolases"/>
    <property type="match status" value="1"/>
</dbReference>
<dbReference type="InterPro" id="IPR002611">
    <property type="entry name" value="IstB_ATP-bd"/>
</dbReference>
<keyword evidence="3" id="KW-1185">Reference proteome</keyword>
<proteinExistence type="predicted"/>
<feature type="domain" description="IstB-like ATP-binding" evidence="1">
    <location>
        <begin position="2"/>
        <end position="66"/>
    </location>
</feature>
<dbReference type="Proteomes" id="UP001560267">
    <property type="component" value="Unassembled WGS sequence"/>
</dbReference>
<accession>A0ABV3Y8P8</accession>